<dbReference type="InterPro" id="IPR011114">
    <property type="entry name" value="RuvA_C"/>
</dbReference>
<comment type="subcellular location">
    <subcellularLocation>
        <location evidence="6">Cytoplasm</location>
    </subcellularLocation>
</comment>
<evidence type="ECO:0000313" key="10">
    <source>
        <dbReference type="Proteomes" id="UP000009881"/>
    </source>
</evidence>
<dbReference type="OrthoDB" id="5293449at2"/>
<comment type="caution">
    <text evidence="6">Lacks conserved residue(s) required for the propagation of feature annotation.</text>
</comment>
<comment type="caution">
    <text evidence="9">The sequence shown here is derived from an EMBL/GenBank/DDBJ whole genome shotgun (WGS) entry which is preliminary data.</text>
</comment>
<keyword evidence="2 6" id="KW-0227">DNA damage</keyword>
<keyword evidence="1 6" id="KW-0963">Cytoplasm</keyword>
<keyword evidence="3 6" id="KW-0238">DNA-binding</keyword>
<dbReference type="InterPro" id="IPR036267">
    <property type="entry name" value="RuvA_C_sf"/>
</dbReference>
<dbReference type="InterPro" id="IPR000085">
    <property type="entry name" value="RuvA"/>
</dbReference>
<dbReference type="HAMAP" id="MF_00031">
    <property type="entry name" value="DNA_HJ_migration_RuvA"/>
    <property type="match status" value="1"/>
</dbReference>
<dbReference type="InterPro" id="IPR013849">
    <property type="entry name" value="DNA_helicase_Holl-junc_RuvA_I"/>
</dbReference>
<dbReference type="GO" id="GO:0006310">
    <property type="term" value="P:DNA recombination"/>
    <property type="evidence" value="ECO:0007669"/>
    <property type="project" value="UniProtKB-UniRule"/>
</dbReference>
<feature type="region of interest" description="Domain III" evidence="6">
    <location>
        <begin position="172"/>
        <end position="225"/>
    </location>
</feature>
<dbReference type="GO" id="GO:0048476">
    <property type="term" value="C:Holliday junction resolvase complex"/>
    <property type="evidence" value="ECO:0007669"/>
    <property type="project" value="UniProtKB-UniRule"/>
</dbReference>
<keyword evidence="4 6" id="KW-0233">DNA recombination</keyword>
<dbReference type="SUPFAM" id="SSF46929">
    <property type="entry name" value="DNA helicase RuvA subunit, C-terminal domain"/>
    <property type="match status" value="1"/>
</dbReference>
<evidence type="ECO:0000256" key="5">
    <source>
        <dbReference type="ARBA" id="ARBA00023204"/>
    </source>
</evidence>
<feature type="domain" description="DNA helicase Holliday junction RuvA type" evidence="7">
    <location>
        <begin position="1"/>
        <end position="61"/>
    </location>
</feature>
<dbReference type="STRING" id="1238182.C882_3727"/>
<dbReference type="GO" id="GO:0009379">
    <property type="term" value="C:Holliday junction helicase complex"/>
    <property type="evidence" value="ECO:0007669"/>
    <property type="project" value="InterPro"/>
</dbReference>
<evidence type="ECO:0000313" key="9">
    <source>
        <dbReference type="EMBL" id="EKV31354.1"/>
    </source>
</evidence>
<dbReference type="PATRIC" id="fig|1238182.3.peg.1390"/>
<dbReference type="Gene3D" id="1.10.150.20">
    <property type="entry name" value="5' to 3' exonuclease, C-terminal subdomain"/>
    <property type="match status" value="1"/>
</dbReference>
<evidence type="ECO:0000256" key="1">
    <source>
        <dbReference type="ARBA" id="ARBA00022490"/>
    </source>
</evidence>
<dbReference type="GO" id="GO:0009378">
    <property type="term" value="F:four-way junction helicase activity"/>
    <property type="evidence" value="ECO:0007669"/>
    <property type="project" value="InterPro"/>
</dbReference>
<dbReference type="GO" id="GO:0005524">
    <property type="term" value="F:ATP binding"/>
    <property type="evidence" value="ECO:0007669"/>
    <property type="project" value="InterPro"/>
</dbReference>
<dbReference type="SUPFAM" id="SSF50249">
    <property type="entry name" value="Nucleic acid-binding proteins"/>
    <property type="match status" value="1"/>
</dbReference>
<comment type="function">
    <text evidence="6">The RuvA-RuvB-RuvC complex processes Holliday junction (HJ) DNA during genetic recombination and DNA repair, while the RuvA-RuvB complex plays an important role in the rescue of blocked DNA replication forks via replication fork reversal (RFR). RuvA specifically binds to HJ cruciform DNA, conferring on it an open structure. The RuvB hexamer acts as an ATP-dependent pump, pulling dsDNA into and through the RuvAB complex. HJ branch migration allows RuvC to scan DNA until it finds its consensus sequence, where it cleaves and resolves the cruciform DNA.</text>
</comment>
<dbReference type="eggNOG" id="COG0632">
    <property type="taxonomic scope" value="Bacteria"/>
</dbReference>
<evidence type="ECO:0000256" key="6">
    <source>
        <dbReference type="HAMAP-Rule" id="MF_00031"/>
    </source>
</evidence>
<dbReference type="Gene3D" id="2.40.50.140">
    <property type="entry name" value="Nucleic acid-binding proteins"/>
    <property type="match status" value="1"/>
</dbReference>
<keyword evidence="9" id="KW-0547">Nucleotide-binding</keyword>
<keyword evidence="9" id="KW-0067">ATP-binding</keyword>
<dbReference type="InterPro" id="IPR010994">
    <property type="entry name" value="RuvA_2-like"/>
</dbReference>
<keyword evidence="10" id="KW-1185">Reference proteome</keyword>
<name>K9H2R6_9PROT</name>
<dbReference type="AlphaFoldDB" id="K9H2R6"/>
<dbReference type="EMBL" id="ANHY01000006">
    <property type="protein sequence ID" value="EKV31354.1"/>
    <property type="molecule type" value="Genomic_DNA"/>
</dbReference>
<dbReference type="Pfam" id="PF07499">
    <property type="entry name" value="RuvA_C"/>
    <property type="match status" value="1"/>
</dbReference>
<reference evidence="9 10" key="1">
    <citation type="journal article" date="2013" name="Genome Announc.">
        <title>Draft Genome Sequence of an Alphaproteobacterium, Caenispirillum salinarum AK4(T), Isolated from a Solar Saltern.</title>
        <authorList>
            <person name="Khatri I."/>
            <person name="Singh A."/>
            <person name="Korpole S."/>
            <person name="Pinnaka A.K."/>
            <person name="Subramanian S."/>
        </authorList>
    </citation>
    <scope>NUCLEOTIDE SEQUENCE [LARGE SCALE GENOMIC DNA]</scope>
    <source>
        <strain evidence="9 10">AK4</strain>
    </source>
</reference>
<feature type="domain" description="Holliday junction DNA helicase RuvA C-terminal" evidence="8">
    <location>
        <begin position="175"/>
        <end position="222"/>
    </location>
</feature>
<dbReference type="InterPro" id="IPR012340">
    <property type="entry name" value="NA-bd_OB-fold"/>
</dbReference>
<dbReference type="Pfam" id="PF14520">
    <property type="entry name" value="HHH_5"/>
    <property type="match status" value="1"/>
</dbReference>
<comment type="subunit">
    <text evidence="6">Homotetramer. Forms an RuvA(8)-RuvB(12)-Holliday junction (HJ) complex. HJ DNA is sandwiched between 2 RuvA tetramers; dsDNA enters through RuvA and exits via RuvB. An RuvB hexamer assembles on each DNA strand where it exits the tetramer. Each RuvB hexamer is contacted by two RuvA subunits (via domain III) on 2 adjacent RuvB subunits; this complex drives branch migration. In the full resolvosome a probable DNA-RuvA(4)-RuvB(12)-RuvC(2) complex forms which resolves the HJ.</text>
</comment>
<organism evidence="9 10">
    <name type="scientific">Caenispirillum salinarum AK4</name>
    <dbReference type="NCBI Taxonomy" id="1238182"/>
    <lineage>
        <taxon>Bacteria</taxon>
        <taxon>Pseudomonadati</taxon>
        <taxon>Pseudomonadota</taxon>
        <taxon>Alphaproteobacteria</taxon>
        <taxon>Rhodospirillales</taxon>
        <taxon>Novispirillaceae</taxon>
        <taxon>Caenispirillum</taxon>
    </lineage>
</organism>
<comment type="domain">
    <text evidence="6">Has three domains with a flexible linker between the domains II and III and assumes an 'L' shape. Domain III is highly mobile and contacts RuvB.</text>
</comment>
<dbReference type="NCBIfam" id="TIGR00084">
    <property type="entry name" value="ruvA"/>
    <property type="match status" value="1"/>
</dbReference>
<dbReference type="GO" id="GO:0005737">
    <property type="term" value="C:cytoplasm"/>
    <property type="evidence" value="ECO:0007669"/>
    <property type="project" value="UniProtKB-SubCell"/>
</dbReference>
<accession>K9H2R6</accession>
<dbReference type="GO" id="GO:0000400">
    <property type="term" value="F:four-way junction DNA binding"/>
    <property type="evidence" value="ECO:0007669"/>
    <property type="project" value="UniProtKB-UniRule"/>
</dbReference>
<dbReference type="GO" id="GO:0006281">
    <property type="term" value="P:DNA repair"/>
    <property type="evidence" value="ECO:0007669"/>
    <property type="project" value="UniProtKB-UniRule"/>
</dbReference>
<dbReference type="Proteomes" id="UP000009881">
    <property type="component" value="Unassembled WGS sequence"/>
</dbReference>
<sequence>MIAKLKGIVDSVGDDGAVIDVNGVGYLVFCSGRTLQRLEVGAAAALEIETHVREDHIHLYGFSDKLEREWFRLLTTVQGVGARVGLAILSVVPPETVGQAIAAQDKAPLTCAAGVGPKLAGRIVSELKDKAAGVAASFQPTAMAASVAPQGNVAPTAAPVGAEPGEGGAATLAANVTEDATSALVNLGYKRMDAYSAVARAARDQGDGATTQSLITAALRDLAQV</sequence>
<dbReference type="RefSeq" id="WP_009539835.1">
    <property type="nucleotide sequence ID" value="NZ_ANHY01000006.1"/>
</dbReference>
<evidence type="ECO:0000256" key="3">
    <source>
        <dbReference type="ARBA" id="ARBA00023125"/>
    </source>
</evidence>
<evidence type="ECO:0000256" key="4">
    <source>
        <dbReference type="ARBA" id="ARBA00023172"/>
    </source>
</evidence>
<evidence type="ECO:0000259" key="8">
    <source>
        <dbReference type="Pfam" id="PF07499"/>
    </source>
</evidence>
<evidence type="ECO:0000259" key="7">
    <source>
        <dbReference type="Pfam" id="PF01330"/>
    </source>
</evidence>
<proteinExistence type="inferred from homology"/>
<comment type="similarity">
    <text evidence="6">Belongs to the RuvA family.</text>
</comment>
<keyword evidence="9" id="KW-0347">Helicase</keyword>
<protein>
    <recommendedName>
        <fullName evidence="6">Holliday junction branch migration complex subunit RuvA</fullName>
    </recommendedName>
</protein>
<dbReference type="Gene3D" id="1.10.8.10">
    <property type="entry name" value="DNA helicase RuvA subunit, C-terminal domain"/>
    <property type="match status" value="1"/>
</dbReference>
<evidence type="ECO:0000256" key="2">
    <source>
        <dbReference type="ARBA" id="ARBA00022763"/>
    </source>
</evidence>
<gene>
    <name evidence="6" type="primary">ruvA</name>
    <name evidence="9" type="ORF">C882_3727</name>
</gene>
<keyword evidence="5 6" id="KW-0234">DNA repair</keyword>
<dbReference type="SUPFAM" id="SSF47781">
    <property type="entry name" value="RuvA domain 2-like"/>
    <property type="match status" value="1"/>
</dbReference>
<dbReference type="CDD" id="cd14332">
    <property type="entry name" value="UBA_RuvA_C"/>
    <property type="match status" value="1"/>
</dbReference>
<dbReference type="Pfam" id="PF01330">
    <property type="entry name" value="RuvA_N"/>
    <property type="match status" value="1"/>
</dbReference>
<keyword evidence="9" id="KW-0378">Hydrolase</keyword>